<feature type="compositionally biased region" description="Polar residues" evidence="1">
    <location>
        <begin position="147"/>
        <end position="156"/>
    </location>
</feature>
<evidence type="ECO:0000256" key="1">
    <source>
        <dbReference type="SAM" id="MobiDB-lite"/>
    </source>
</evidence>
<feature type="compositionally biased region" description="Acidic residues" evidence="1">
    <location>
        <begin position="200"/>
        <end position="210"/>
    </location>
</feature>
<feature type="region of interest" description="Disordered" evidence="1">
    <location>
        <begin position="143"/>
        <end position="210"/>
    </location>
</feature>
<feature type="compositionally biased region" description="Pro residues" evidence="1">
    <location>
        <begin position="181"/>
        <end position="192"/>
    </location>
</feature>
<keyword evidence="3" id="KW-1185">Reference proteome</keyword>
<gene>
    <name evidence="2" type="ORF">HO133_010134</name>
</gene>
<reference evidence="2 3" key="1">
    <citation type="journal article" date="2020" name="Genomics">
        <title>Complete, high-quality genomes from long-read metagenomic sequencing of two wolf lichen thalli reveals enigmatic genome architecture.</title>
        <authorList>
            <person name="McKenzie S.K."/>
            <person name="Walston R.F."/>
            <person name="Allen J.L."/>
        </authorList>
    </citation>
    <scope>NUCLEOTIDE SEQUENCE [LARGE SCALE GENOMIC DNA]</scope>
    <source>
        <strain evidence="2">WasteWater1</strain>
    </source>
</reference>
<feature type="compositionally biased region" description="Polar residues" evidence="1">
    <location>
        <begin position="165"/>
        <end position="174"/>
    </location>
</feature>
<sequence length="225" mass="25259">MTEWNTRVAIRNVRRLQEEFDKTERPDFRLRRDLADARAYLEAVKAKDKVKRKTNRAERIRAQLVEAEEEANRAFEVATETSRAAEKTKKAANASRQDLKSLREKHASTSILEAAELREEEDGWTFRNEEDAHVVAEKQLYEANGQRHPSQAAQDSTSKEPADITNKQASPNGSEQKHCLSPPPSKSTPPSPAVSTAASQDDDVYYDAECNSDGDAEILGSMFPL</sequence>
<dbReference type="EMBL" id="JACCJB010000008">
    <property type="protein sequence ID" value="KAF6224940.1"/>
    <property type="molecule type" value="Genomic_DNA"/>
</dbReference>
<dbReference type="Proteomes" id="UP000593566">
    <property type="component" value="Unassembled WGS sequence"/>
</dbReference>
<protein>
    <submittedName>
        <fullName evidence="2">Uncharacterized protein</fullName>
    </submittedName>
</protein>
<dbReference type="GeneID" id="59338526"/>
<dbReference type="RefSeq" id="XP_037153807.1">
    <property type="nucleotide sequence ID" value="XM_037300990.1"/>
</dbReference>
<evidence type="ECO:0000313" key="2">
    <source>
        <dbReference type="EMBL" id="KAF6224940.1"/>
    </source>
</evidence>
<proteinExistence type="predicted"/>
<name>A0A8H6CJW0_9LECA</name>
<comment type="caution">
    <text evidence="2">The sequence shown here is derived from an EMBL/GenBank/DDBJ whole genome shotgun (WGS) entry which is preliminary data.</text>
</comment>
<organism evidence="2 3">
    <name type="scientific">Letharia lupina</name>
    <dbReference type="NCBI Taxonomy" id="560253"/>
    <lineage>
        <taxon>Eukaryota</taxon>
        <taxon>Fungi</taxon>
        <taxon>Dikarya</taxon>
        <taxon>Ascomycota</taxon>
        <taxon>Pezizomycotina</taxon>
        <taxon>Lecanoromycetes</taxon>
        <taxon>OSLEUM clade</taxon>
        <taxon>Lecanoromycetidae</taxon>
        <taxon>Lecanorales</taxon>
        <taxon>Lecanorineae</taxon>
        <taxon>Parmeliaceae</taxon>
        <taxon>Letharia</taxon>
    </lineage>
</organism>
<dbReference type="AlphaFoldDB" id="A0A8H6CJW0"/>
<accession>A0A8H6CJW0</accession>
<feature type="region of interest" description="Disordered" evidence="1">
    <location>
        <begin position="79"/>
        <end position="104"/>
    </location>
</feature>
<evidence type="ECO:0000313" key="3">
    <source>
        <dbReference type="Proteomes" id="UP000593566"/>
    </source>
</evidence>